<dbReference type="EMBL" id="JAMYXC010000197">
    <property type="protein sequence ID" value="MCP1169402.1"/>
    <property type="molecule type" value="Genomic_DNA"/>
</dbReference>
<evidence type="ECO:0000256" key="5">
    <source>
        <dbReference type="ARBA" id="ARBA00023098"/>
    </source>
</evidence>
<dbReference type="GO" id="GO:0071618">
    <property type="term" value="F:lysophosphatidylethanolamine acyltransferase activity"/>
    <property type="evidence" value="ECO:0007669"/>
    <property type="project" value="TreeGrafter"/>
</dbReference>
<keyword evidence="10" id="KW-1185">Reference proteome</keyword>
<comment type="caution">
    <text evidence="9">The sequence shown here is derived from an EMBL/GenBank/DDBJ whole genome shotgun (WGS) entry which is preliminary data.</text>
</comment>
<evidence type="ECO:0000256" key="3">
    <source>
        <dbReference type="ARBA" id="ARBA00022692"/>
    </source>
</evidence>
<evidence type="ECO:0000256" key="6">
    <source>
        <dbReference type="ARBA" id="ARBA00023136"/>
    </source>
</evidence>
<keyword evidence="2" id="KW-0808">Transferase</keyword>
<dbReference type="RefSeq" id="WP_253332974.1">
    <property type="nucleotide sequence ID" value="NZ_JAMYXC010000197.1"/>
</dbReference>
<evidence type="ECO:0000256" key="4">
    <source>
        <dbReference type="ARBA" id="ARBA00022989"/>
    </source>
</evidence>
<dbReference type="PANTHER" id="PTHR23063:SF54">
    <property type="entry name" value="LYSOPHOSPHOLIPID ACYLTRANSFERASE LPEAT1"/>
    <property type="match status" value="1"/>
</dbReference>
<proteinExistence type="predicted"/>
<dbReference type="SMART" id="SM00563">
    <property type="entry name" value="PlsC"/>
    <property type="match status" value="1"/>
</dbReference>
<evidence type="ECO:0000259" key="8">
    <source>
        <dbReference type="SMART" id="SM00563"/>
    </source>
</evidence>
<evidence type="ECO:0000313" key="9">
    <source>
        <dbReference type="EMBL" id="MCP1169402.1"/>
    </source>
</evidence>
<reference evidence="9" key="1">
    <citation type="submission" date="2022-06" db="EMBL/GenBank/DDBJ databases">
        <title>Limimaricola sediminis sp. nov., isolated from an intertidal sediment.</title>
        <authorList>
            <person name="Shao X."/>
        </authorList>
    </citation>
    <scope>NUCLEOTIDE SEQUENCE</scope>
    <source>
        <strain evidence="9">ASW11-118</strain>
    </source>
</reference>
<keyword evidence="5" id="KW-0443">Lipid metabolism</keyword>
<dbReference type="InterPro" id="IPR002123">
    <property type="entry name" value="Plipid/glycerol_acylTrfase"/>
</dbReference>
<keyword evidence="6" id="KW-0472">Membrane</keyword>
<dbReference type="Pfam" id="PF01553">
    <property type="entry name" value="Acyltransferase"/>
    <property type="match status" value="1"/>
</dbReference>
<keyword evidence="7 9" id="KW-0012">Acyltransferase</keyword>
<sequence>MSDASAPQTWHGATPAEWNGPDVRGWLRVARRGAPLVAVMLGALSLSLALRPLERRIWGLSRPVTSRITQGTCRAALAILGLRLHVTGQPMQAHGAMVANHASWLDIYALNARASVYFVSKAEVAGWPGIGWLARATGTVFIRRERREAAAQVRLMRERLAHGHRLVFFPEGTSTDGRRVLPFKPTLFAAFLTPDQPDLEIQPVSLAYHAPEGMEPRFYGWWGDMDFGPHMLRMLSVRRHGHIEVSYHPALKVADHPDRKALARKLEGQVRAGLDRAGALDEAAPQLAMAEA</sequence>
<evidence type="ECO:0000313" key="10">
    <source>
        <dbReference type="Proteomes" id="UP001139477"/>
    </source>
</evidence>
<organism evidence="9 10">
    <name type="scientific">Limimaricola litoreus</name>
    <dbReference type="NCBI Taxonomy" id="2955316"/>
    <lineage>
        <taxon>Bacteria</taxon>
        <taxon>Pseudomonadati</taxon>
        <taxon>Pseudomonadota</taxon>
        <taxon>Alphaproteobacteria</taxon>
        <taxon>Rhodobacterales</taxon>
        <taxon>Paracoccaceae</taxon>
        <taxon>Limimaricola</taxon>
    </lineage>
</organism>
<dbReference type="Proteomes" id="UP001139477">
    <property type="component" value="Unassembled WGS sequence"/>
</dbReference>
<dbReference type="CDD" id="cd07989">
    <property type="entry name" value="LPLAT_AGPAT-like"/>
    <property type="match status" value="1"/>
</dbReference>
<name>A0A9X2FPR8_9RHOB</name>
<evidence type="ECO:0000256" key="1">
    <source>
        <dbReference type="ARBA" id="ARBA00004370"/>
    </source>
</evidence>
<keyword evidence="3" id="KW-0812">Transmembrane</keyword>
<comment type="subcellular location">
    <subcellularLocation>
        <location evidence="1">Membrane</location>
    </subcellularLocation>
</comment>
<keyword evidence="4" id="KW-1133">Transmembrane helix</keyword>
<feature type="domain" description="Phospholipid/glycerol acyltransferase" evidence="8">
    <location>
        <begin position="95"/>
        <end position="209"/>
    </location>
</feature>
<protein>
    <submittedName>
        <fullName evidence="9">1-acyl-sn-glycerol-3-phosphate acyltransferase</fullName>
    </submittedName>
</protein>
<dbReference type="PANTHER" id="PTHR23063">
    <property type="entry name" value="PHOSPHOLIPID ACYLTRANSFERASE"/>
    <property type="match status" value="1"/>
</dbReference>
<dbReference type="SUPFAM" id="SSF69593">
    <property type="entry name" value="Glycerol-3-phosphate (1)-acyltransferase"/>
    <property type="match status" value="1"/>
</dbReference>
<evidence type="ECO:0000256" key="2">
    <source>
        <dbReference type="ARBA" id="ARBA00022679"/>
    </source>
</evidence>
<gene>
    <name evidence="9" type="ORF">NHG85_12870</name>
</gene>
<dbReference type="GO" id="GO:0006644">
    <property type="term" value="P:phospholipid metabolic process"/>
    <property type="evidence" value="ECO:0007669"/>
    <property type="project" value="TreeGrafter"/>
</dbReference>
<dbReference type="GO" id="GO:0016020">
    <property type="term" value="C:membrane"/>
    <property type="evidence" value="ECO:0007669"/>
    <property type="project" value="UniProtKB-SubCell"/>
</dbReference>
<evidence type="ECO:0000256" key="7">
    <source>
        <dbReference type="ARBA" id="ARBA00023315"/>
    </source>
</evidence>
<dbReference type="AlphaFoldDB" id="A0A9X2FPR8"/>
<accession>A0A9X2FPR8</accession>